<name>A0A3M7RCK0_BRAPC</name>
<dbReference type="EMBL" id="REGN01003748">
    <property type="protein sequence ID" value="RNA21005.1"/>
    <property type="molecule type" value="Genomic_DNA"/>
</dbReference>
<reference evidence="1 2" key="1">
    <citation type="journal article" date="2018" name="Sci. Rep.">
        <title>Genomic signatures of local adaptation to the degree of environmental predictability in rotifers.</title>
        <authorList>
            <person name="Franch-Gras L."/>
            <person name="Hahn C."/>
            <person name="Garcia-Roger E.M."/>
            <person name="Carmona M.J."/>
            <person name="Serra M."/>
            <person name="Gomez A."/>
        </authorList>
    </citation>
    <scope>NUCLEOTIDE SEQUENCE [LARGE SCALE GENOMIC DNA]</scope>
    <source>
        <strain evidence="1">HYR1</strain>
    </source>
</reference>
<organism evidence="1 2">
    <name type="scientific">Brachionus plicatilis</name>
    <name type="common">Marine rotifer</name>
    <name type="synonym">Brachionus muelleri</name>
    <dbReference type="NCBI Taxonomy" id="10195"/>
    <lineage>
        <taxon>Eukaryota</taxon>
        <taxon>Metazoa</taxon>
        <taxon>Spiralia</taxon>
        <taxon>Gnathifera</taxon>
        <taxon>Rotifera</taxon>
        <taxon>Eurotatoria</taxon>
        <taxon>Monogononta</taxon>
        <taxon>Pseudotrocha</taxon>
        <taxon>Ploima</taxon>
        <taxon>Brachionidae</taxon>
        <taxon>Brachionus</taxon>
    </lineage>
</organism>
<dbReference type="AlphaFoldDB" id="A0A3M7RCK0"/>
<accession>A0A3M7RCK0</accession>
<feature type="non-terminal residue" evidence="1">
    <location>
        <position position="1"/>
    </location>
</feature>
<evidence type="ECO:0000313" key="1">
    <source>
        <dbReference type="EMBL" id="RNA21005.1"/>
    </source>
</evidence>
<proteinExistence type="predicted"/>
<sequence>VQNLNFFMLQWNLIWKFSQWMRRDIKSGLRRKFSAWEAFKKSGWNAQKKIVYNRAKKEAEKLVKEGVKSYEESIAGSAKSNPKEFYRYVNNKSGNGFREVIKALKNSDGVVSNDPKEIADFKEYKNIKSERRYFLEKTDYEKTTLGAN</sequence>
<keyword evidence="2" id="KW-1185">Reference proteome</keyword>
<dbReference type="Proteomes" id="UP000276133">
    <property type="component" value="Unassembled WGS sequence"/>
</dbReference>
<comment type="caution">
    <text evidence="1">The sequence shown here is derived from an EMBL/GenBank/DDBJ whole genome shotgun (WGS) entry which is preliminary data.</text>
</comment>
<protein>
    <submittedName>
        <fullName evidence="1">Uncharacterized protein</fullName>
    </submittedName>
</protein>
<evidence type="ECO:0000313" key="2">
    <source>
        <dbReference type="Proteomes" id="UP000276133"/>
    </source>
</evidence>
<gene>
    <name evidence="1" type="ORF">BpHYR1_040130</name>
</gene>